<dbReference type="InterPro" id="IPR054218">
    <property type="entry name" value="DUF6938"/>
</dbReference>
<feature type="transmembrane region" description="Helical" evidence="2">
    <location>
        <begin position="114"/>
        <end position="141"/>
    </location>
</feature>
<reference evidence="5 6" key="1">
    <citation type="journal article" date="2012" name="Genome Biol.">
        <title>Genome and low-iron response of an oceanic diatom adapted to chronic iron limitation.</title>
        <authorList>
            <person name="Lommer M."/>
            <person name="Specht M."/>
            <person name="Roy A.S."/>
            <person name="Kraemer L."/>
            <person name="Andreson R."/>
            <person name="Gutowska M.A."/>
            <person name="Wolf J."/>
            <person name="Bergner S.V."/>
            <person name="Schilhabel M.B."/>
            <person name="Klostermeier U.C."/>
            <person name="Beiko R.G."/>
            <person name="Rosenstiel P."/>
            <person name="Hippler M."/>
            <person name="Laroche J."/>
        </authorList>
    </citation>
    <scope>NUCLEOTIDE SEQUENCE [LARGE SCALE GENOMIC DNA]</scope>
    <source>
        <strain evidence="5 6">CCMP1005</strain>
    </source>
</reference>
<feature type="domain" description="DUF6938" evidence="4">
    <location>
        <begin position="386"/>
        <end position="618"/>
    </location>
</feature>
<evidence type="ECO:0000259" key="3">
    <source>
        <dbReference type="Pfam" id="PF22052"/>
    </source>
</evidence>
<proteinExistence type="predicted"/>
<dbReference type="Pfam" id="PF22052">
    <property type="entry name" value="DUF6937"/>
    <property type="match status" value="1"/>
</dbReference>
<feature type="region of interest" description="Disordered" evidence="1">
    <location>
        <begin position="1"/>
        <end position="36"/>
    </location>
</feature>
<dbReference type="OMA" id="GFGHYRI"/>
<keyword evidence="2" id="KW-0472">Membrane</keyword>
<keyword evidence="6" id="KW-1185">Reference proteome</keyword>
<organism evidence="5 6">
    <name type="scientific">Thalassiosira oceanica</name>
    <name type="common">Marine diatom</name>
    <dbReference type="NCBI Taxonomy" id="159749"/>
    <lineage>
        <taxon>Eukaryota</taxon>
        <taxon>Sar</taxon>
        <taxon>Stramenopiles</taxon>
        <taxon>Ochrophyta</taxon>
        <taxon>Bacillariophyta</taxon>
        <taxon>Coscinodiscophyceae</taxon>
        <taxon>Thalassiosirophycidae</taxon>
        <taxon>Thalassiosirales</taxon>
        <taxon>Thalassiosiraceae</taxon>
        <taxon>Thalassiosira</taxon>
    </lineage>
</organism>
<dbReference type="AlphaFoldDB" id="K0SB43"/>
<evidence type="ECO:0000259" key="4">
    <source>
        <dbReference type="Pfam" id="PF22053"/>
    </source>
</evidence>
<dbReference type="Pfam" id="PF22053">
    <property type="entry name" value="DUF6938"/>
    <property type="match status" value="1"/>
</dbReference>
<evidence type="ECO:0000313" key="5">
    <source>
        <dbReference type="EMBL" id="EJK63338.1"/>
    </source>
</evidence>
<feature type="compositionally biased region" description="Basic and acidic residues" evidence="1">
    <location>
        <begin position="190"/>
        <end position="209"/>
    </location>
</feature>
<evidence type="ECO:0000256" key="1">
    <source>
        <dbReference type="SAM" id="MobiDB-lite"/>
    </source>
</evidence>
<feature type="compositionally biased region" description="Polar residues" evidence="1">
    <location>
        <begin position="22"/>
        <end position="36"/>
    </location>
</feature>
<keyword evidence="2" id="KW-0812">Transmembrane</keyword>
<feature type="domain" description="DUF6937" evidence="3">
    <location>
        <begin position="215"/>
        <end position="380"/>
    </location>
</feature>
<dbReference type="Proteomes" id="UP000266841">
    <property type="component" value="Unassembled WGS sequence"/>
</dbReference>
<dbReference type="InterPro" id="IPR054217">
    <property type="entry name" value="DUF6937"/>
</dbReference>
<evidence type="ECO:0000313" key="6">
    <source>
        <dbReference type="Proteomes" id="UP000266841"/>
    </source>
</evidence>
<dbReference type="eggNOG" id="ENOG502QRM2">
    <property type="taxonomic scope" value="Eukaryota"/>
</dbReference>
<protein>
    <submittedName>
        <fullName evidence="5">Uncharacterized protein</fullName>
    </submittedName>
</protein>
<name>K0SB43_THAOC</name>
<feature type="non-terminal residue" evidence="5">
    <location>
        <position position="1"/>
    </location>
</feature>
<comment type="caution">
    <text evidence="5">The sequence shown here is derived from an EMBL/GenBank/DDBJ whole genome shotgun (WGS) entry which is preliminary data.</text>
</comment>
<dbReference type="EMBL" id="AGNL01018306">
    <property type="protein sequence ID" value="EJK63338.1"/>
    <property type="molecule type" value="Genomic_DNA"/>
</dbReference>
<gene>
    <name evidence="5" type="ORF">THAOC_16004</name>
</gene>
<sequence length="624" mass="68221">FAVRTARPAVRLRSGPHDLRSGPQQDSNPSSFSRSDQQGWLCDFVRTEALATRDRANYLIRPPTLSQLTYLVPPHGRIEYPQDKIEAGQKIKPKDSTSKISEPRALFDMDMLSIALVALTSIAGGIFLTWKLLLLLAPGWYSKMIGGNHVSVDDFVGGPPSAKSALKSVLMNWLSVGSRVAKREGYDLKTEDSDKVPGLKVTSRDEKGTKSNGGAGKPPPVIVGTIRMGFGHHRIAYAATSWGLGGDVASKDRDIWFHDFLNIESEEAQMIKDTDKLYSKGSRLASELGGTAEKIWGSITKSGDEDSLRVTYQTSEHLVPLIAGLDRDSPIIASHSLVACAAVAAGFKNVINLVIDNHAQWFVVAPGALNLVQGPSNYHSLLQMGVPEKDLALAGHWIPRDLVEGIPDACARRSARRKAGKPLRIIIPVGGAGAQRKFIIDLIGALSGLVKEGKVQLFLNAADHEHMKKAFIEVLEAHGVDFDNVSNMKGVREFKDKMMTGEPKKNVTLFAYDDYFTAVATTDILCNVADVLACKPSELAFYPIPKLMIRRVGDHEAYSALRASELGDGTLEIREVPLAVKYVKIFLTTDLLHVMNKKIEDNNKIGTYDGCKEAMRLALEMVGK</sequence>
<feature type="region of interest" description="Disordered" evidence="1">
    <location>
        <begin position="190"/>
        <end position="218"/>
    </location>
</feature>
<dbReference type="OrthoDB" id="429012at2759"/>
<evidence type="ECO:0000256" key="2">
    <source>
        <dbReference type="SAM" id="Phobius"/>
    </source>
</evidence>
<accession>K0SB43</accession>
<keyword evidence="2" id="KW-1133">Transmembrane helix</keyword>